<name>A0A9P4J3D2_9PEZI</name>
<comment type="caution">
    <text evidence="10">The sequence shown here is derived from an EMBL/GenBank/DDBJ whole genome shotgun (WGS) entry which is preliminary data.</text>
</comment>
<keyword evidence="5" id="KW-0472">Membrane</keyword>
<evidence type="ECO:0000256" key="7">
    <source>
        <dbReference type="SAM" id="Coils"/>
    </source>
</evidence>
<organism evidence="10 11">
    <name type="scientific">Myriangium duriaei CBS 260.36</name>
    <dbReference type="NCBI Taxonomy" id="1168546"/>
    <lineage>
        <taxon>Eukaryota</taxon>
        <taxon>Fungi</taxon>
        <taxon>Dikarya</taxon>
        <taxon>Ascomycota</taxon>
        <taxon>Pezizomycotina</taxon>
        <taxon>Dothideomycetes</taxon>
        <taxon>Dothideomycetidae</taxon>
        <taxon>Myriangiales</taxon>
        <taxon>Myriangiaceae</taxon>
        <taxon>Myriangium</taxon>
    </lineage>
</organism>
<proteinExistence type="inferred from homology"/>
<dbReference type="GO" id="GO:0000045">
    <property type="term" value="P:autophagosome assembly"/>
    <property type="evidence" value="ECO:0007669"/>
    <property type="project" value="TreeGrafter"/>
</dbReference>
<evidence type="ECO:0000256" key="5">
    <source>
        <dbReference type="ARBA" id="ARBA00023136"/>
    </source>
</evidence>
<evidence type="ECO:0000256" key="2">
    <source>
        <dbReference type="ARBA" id="ARBA00013806"/>
    </source>
</evidence>
<keyword evidence="11" id="KW-1185">Reference proteome</keyword>
<dbReference type="PANTHER" id="PTHR28005:SF1">
    <property type="entry name" value="AUTOPHAGY-RELATED PROTEIN 17"/>
    <property type="match status" value="1"/>
</dbReference>
<dbReference type="Pfam" id="PF04108">
    <property type="entry name" value="ATG17_like"/>
    <property type="match status" value="1"/>
</dbReference>
<feature type="coiled-coil region" evidence="7">
    <location>
        <begin position="422"/>
        <end position="449"/>
    </location>
</feature>
<feature type="domain" description="Autophagy protein ATG17-like" evidence="9">
    <location>
        <begin position="30"/>
        <end position="458"/>
    </location>
</feature>
<evidence type="ECO:0000256" key="8">
    <source>
        <dbReference type="SAM" id="MobiDB-lite"/>
    </source>
</evidence>
<accession>A0A9P4J3D2</accession>
<dbReference type="GO" id="GO:0030295">
    <property type="term" value="F:protein kinase activator activity"/>
    <property type="evidence" value="ECO:0007669"/>
    <property type="project" value="TreeGrafter"/>
</dbReference>
<evidence type="ECO:0000256" key="4">
    <source>
        <dbReference type="ARBA" id="ARBA00023006"/>
    </source>
</evidence>
<evidence type="ECO:0000256" key="6">
    <source>
        <dbReference type="RuleBase" id="RU368080"/>
    </source>
</evidence>
<dbReference type="GO" id="GO:0000422">
    <property type="term" value="P:autophagy of mitochondrion"/>
    <property type="evidence" value="ECO:0007669"/>
    <property type="project" value="TreeGrafter"/>
</dbReference>
<reference evidence="10" key="1">
    <citation type="journal article" date="2020" name="Stud. Mycol.">
        <title>101 Dothideomycetes genomes: a test case for predicting lifestyles and emergence of pathogens.</title>
        <authorList>
            <person name="Haridas S."/>
            <person name="Albert R."/>
            <person name="Binder M."/>
            <person name="Bloem J."/>
            <person name="Labutti K."/>
            <person name="Salamov A."/>
            <person name="Andreopoulos B."/>
            <person name="Baker S."/>
            <person name="Barry K."/>
            <person name="Bills G."/>
            <person name="Bluhm B."/>
            <person name="Cannon C."/>
            <person name="Castanera R."/>
            <person name="Culley D."/>
            <person name="Daum C."/>
            <person name="Ezra D."/>
            <person name="Gonzalez J."/>
            <person name="Henrissat B."/>
            <person name="Kuo A."/>
            <person name="Liang C."/>
            <person name="Lipzen A."/>
            <person name="Lutzoni F."/>
            <person name="Magnuson J."/>
            <person name="Mondo S."/>
            <person name="Nolan M."/>
            <person name="Ohm R."/>
            <person name="Pangilinan J."/>
            <person name="Park H.-J."/>
            <person name="Ramirez L."/>
            <person name="Alfaro M."/>
            <person name="Sun H."/>
            <person name="Tritt A."/>
            <person name="Yoshinaga Y."/>
            <person name="Zwiers L.-H."/>
            <person name="Turgeon B."/>
            <person name="Goodwin S."/>
            <person name="Spatafora J."/>
            <person name="Crous P."/>
            <person name="Grigoriev I."/>
        </authorList>
    </citation>
    <scope>NUCLEOTIDE SEQUENCE</scope>
    <source>
        <strain evidence="10">CBS 260.36</strain>
    </source>
</reference>
<dbReference type="EMBL" id="ML996083">
    <property type="protein sequence ID" value="KAF2154702.1"/>
    <property type="molecule type" value="Genomic_DNA"/>
</dbReference>
<dbReference type="InterPro" id="IPR007240">
    <property type="entry name" value="Atg17"/>
</dbReference>
<dbReference type="GO" id="GO:1990316">
    <property type="term" value="C:Atg1/ULK1 kinase complex"/>
    <property type="evidence" value="ECO:0007669"/>
    <property type="project" value="TreeGrafter"/>
</dbReference>
<evidence type="ECO:0000256" key="3">
    <source>
        <dbReference type="ARBA" id="ARBA00022490"/>
    </source>
</evidence>
<keyword evidence="7" id="KW-0175">Coiled coil</keyword>
<keyword evidence="4 6" id="KW-0072">Autophagy</keyword>
<dbReference type="GO" id="GO:0060090">
    <property type="term" value="F:molecular adaptor activity"/>
    <property type="evidence" value="ECO:0007669"/>
    <property type="project" value="TreeGrafter"/>
</dbReference>
<evidence type="ECO:0000313" key="10">
    <source>
        <dbReference type="EMBL" id="KAF2154702.1"/>
    </source>
</evidence>
<dbReference type="Proteomes" id="UP000799439">
    <property type="component" value="Unassembled WGS sequence"/>
</dbReference>
<dbReference type="OrthoDB" id="1937984at2759"/>
<dbReference type="GO" id="GO:0034045">
    <property type="term" value="C:phagophore assembly site membrane"/>
    <property type="evidence" value="ECO:0007669"/>
    <property type="project" value="UniProtKB-SubCell"/>
</dbReference>
<comment type="similarity">
    <text evidence="1 6">Belongs to the ATG17 family.</text>
</comment>
<comment type="subcellular location">
    <subcellularLocation>
        <location evidence="6">Cytoplasm</location>
    </subcellularLocation>
    <subcellularLocation>
        <location evidence="6">Preautophagosomal structure membrane</location>
        <topology evidence="6">Peripheral membrane protein</topology>
    </subcellularLocation>
</comment>
<evidence type="ECO:0000259" key="9">
    <source>
        <dbReference type="Pfam" id="PF04108"/>
    </source>
</evidence>
<sequence>MSHPTSRVPSPDQPPPLDLLVGYFVSAKKSLSSTSHVYRANEIVEDARALVEEGAVLKAKNAYVRNGVEEQVRILRNIHGGLEAVGLEAQIDFQAVIKSLDVANDRLQATLSSLRNTVVSATLGEPQSLGTSSQEHESHERADKTLYDFIDESTHTNLLDSLRATIDTYNDTQATLHKVRTSLGDSLDEITTTLTTLQDSTQLPPSSDDPEDMPTTIPDLYHRLTTNATDMASLLQNLISHYDLCITALKHTEGGGEAARAATFSSSEPAPLSSGADSPTEASLYAGADAEAHRLPISPAERDQMLTVVAEDAAQVDEVVDELAERARDMSATLARVEASTGIARAHAASLSTLVSQLADLGATALPACVTSASTFRSTWNDLRAALVDRTASLADLAVFYDAFLASYASLLREVERRGMVEAKMRRIADRAMRDIEALRAEDKDMRDQFLKDVGDWLPRDIWPGLVEGPVKWEIRRTKERGLGIVAPAAQGDEGVVKGGDGQDDD</sequence>
<dbReference type="InterPro" id="IPR045326">
    <property type="entry name" value="ATG17-like_dom"/>
</dbReference>
<feature type="region of interest" description="Disordered" evidence="8">
    <location>
        <begin position="260"/>
        <end position="281"/>
    </location>
</feature>
<dbReference type="PANTHER" id="PTHR28005">
    <property type="entry name" value="AUTOPHAGY-RELATED PROTEIN 17"/>
    <property type="match status" value="1"/>
</dbReference>
<evidence type="ECO:0000256" key="1">
    <source>
        <dbReference type="ARBA" id="ARBA00006259"/>
    </source>
</evidence>
<comment type="function">
    <text evidence="6">Autophagy-specific protein that functions in response to autophagy-inducing signals as a scaffold to recruit other ATG proteins to organize preautophagosomal structure (PAS) formation. Modulates the timing and magnitude of the autophagy response, such as the size of the sequestering vesicles. Plays particularly a role in pexophagy and nucleophagy.</text>
</comment>
<protein>
    <recommendedName>
        <fullName evidence="2 6">Autophagy-related protein 17</fullName>
    </recommendedName>
</protein>
<keyword evidence="3 6" id="KW-0963">Cytoplasm</keyword>
<dbReference type="GO" id="GO:0034727">
    <property type="term" value="P:piecemeal microautophagy of the nucleus"/>
    <property type="evidence" value="ECO:0007669"/>
    <property type="project" value="TreeGrafter"/>
</dbReference>
<gene>
    <name evidence="10" type="ORF">K461DRAFT_275859</name>
</gene>
<dbReference type="AlphaFoldDB" id="A0A9P4J3D2"/>
<evidence type="ECO:0000313" key="11">
    <source>
        <dbReference type="Proteomes" id="UP000799439"/>
    </source>
</evidence>